<dbReference type="AlphaFoldDB" id="A0A5E6S3F0"/>
<organism evidence="1 2">
    <name type="scientific">Pseudomonas fluorescens</name>
    <dbReference type="NCBI Taxonomy" id="294"/>
    <lineage>
        <taxon>Bacteria</taxon>
        <taxon>Pseudomonadati</taxon>
        <taxon>Pseudomonadota</taxon>
        <taxon>Gammaproteobacteria</taxon>
        <taxon>Pseudomonadales</taxon>
        <taxon>Pseudomonadaceae</taxon>
        <taxon>Pseudomonas</taxon>
    </lineage>
</organism>
<proteinExistence type="predicted"/>
<sequence length="43" mass="4777">MRQRSAYPMPQISADISNENFAILGGHYQHGDKNSETLLMAAL</sequence>
<gene>
    <name evidence="1" type="ORF">PS645_01981</name>
</gene>
<dbReference type="EMBL" id="CABVGX010000012">
    <property type="protein sequence ID" value="VVM75327.1"/>
    <property type="molecule type" value="Genomic_DNA"/>
</dbReference>
<reference evidence="1 2" key="1">
    <citation type="submission" date="2019-09" db="EMBL/GenBank/DDBJ databases">
        <authorList>
            <person name="Chandra G."/>
            <person name="Truman W A."/>
        </authorList>
    </citation>
    <scope>NUCLEOTIDE SEQUENCE [LARGE SCALE GENOMIC DNA]</scope>
    <source>
        <strain evidence="1">PS645</strain>
    </source>
</reference>
<dbReference type="Proteomes" id="UP000325607">
    <property type="component" value="Unassembled WGS sequence"/>
</dbReference>
<evidence type="ECO:0000313" key="2">
    <source>
        <dbReference type="Proteomes" id="UP000325607"/>
    </source>
</evidence>
<evidence type="ECO:0000313" key="1">
    <source>
        <dbReference type="EMBL" id="VVM75327.1"/>
    </source>
</evidence>
<protein>
    <submittedName>
        <fullName evidence="1">Uncharacterized protein</fullName>
    </submittedName>
</protein>
<name>A0A5E6S3F0_PSEFL</name>
<accession>A0A5E6S3F0</accession>